<dbReference type="Proteomes" id="UP000266693">
    <property type="component" value="Unassembled WGS sequence"/>
</dbReference>
<evidence type="ECO:0000313" key="2">
    <source>
        <dbReference type="EMBL" id="RHW18448.1"/>
    </source>
</evidence>
<dbReference type="EMBL" id="QWLV01000002">
    <property type="protein sequence ID" value="RHW18448.1"/>
    <property type="molecule type" value="Genomic_DNA"/>
</dbReference>
<dbReference type="PROSITE" id="PS01117">
    <property type="entry name" value="HTH_MARR_1"/>
    <property type="match status" value="1"/>
</dbReference>
<reference evidence="2 3" key="1">
    <citation type="submission" date="2018-08" db="EMBL/GenBank/DDBJ databases">
        <title>The multiple taxonomic identification of Sphingomonas gilva.</title>
        <authorList>
            <person name="Zhu D."/>
            <person name="Zheng S."/>
        </authorList>
    </citation>
    <scope>NUCLEOTIDE SEQUENCE [LARGE SCALE GENOMIC DNA]</scope>
    <source>
        <strain evidence="2 3">ZDH117</strain>
    </source>
</reference>
<dbReference type="Gene3D" id="1.10.10.10">
    <property type="entry name" value="Winged helix-like DNA-binding domain superfamily/Winged helix DNA-binding domain"/>
    <property type="match status" value="1"/>
</dbReference>
<evidence type="ECO:0000256" key="1">
    <source>
        <dbReference type="SAM" id="MobiDB-lite"/>
    </source>
</evidence>
<sequence length="184" mass="20349">MPPVNGERDGARILLTGSNEGRAPPMNFRPFSRHEDSDLVEIKETLSELLDVLRLRDGGPKVPKAPPPTEATPADALDYAKRLLTIRTGRRRFLPAGYFDGPALTILLDLYVSNREGRQVAVSDAVAVSGVPTSTALRWIATMEADGYVSKRPDPGDKRRTLLNPTPRAMTDIERLTALWRNTF</sequence>
<name>A0A396RPS4_9SPHN</name>
<dbReference type="GO" id="GO:0003700">
    <property type="term" value="F:DNA-binding transcription factor activity"/>
    <property type="evidence" value="ECO:0007669"/>
    <property type="project" value="InterPro"/>
</dbReference>
<proteinExistence type="predicted"/>
<accession>A0A396RPS4</accession>
<comment type="caution">
    <text evidence="2">The sequence shown here is derived from an EMBL/GenBank/DDBJ whole genome shotgun (WGS) entry which is preliminary data.</text>
</comment>
<feature type="compositionally biased region" description="Basic and acidic residues" evidence="1">
    <location>
        <begin position="1"/>
        <end position="11"/>
    </location>
</feature>
<dbReference type="InterPro" id="IPR036390">
    <property type="entry name" value="WH_DNA-bd_sf"/>
</dbReference>
<evidence type="ECO:0000313" key="3">
    <source>
        <dbReference type="Proteomes" id="UP000266693"/>
    </source>
</evidence>
<dbReference type="InterPro" id="IPR036388">
    <property type="entry name" value="WH-like_DNA-bd_sf"/>
</dbReference>
<feature type="region of interest" description="Disordered" evidence="1">
    <location>
        <begin position="1"/>
        <end position="32"/>
    </location>
</feature>
<organism evidence="2 3">
    <name type="scientific">Sphingomonas gilva</name>
    <dbReference type="NCBI Taxonomy" id="2305907"/>
    <lineage>
        <taxon>Bacteria</taxon>
        <taxon>Pseudomonadati</taxon>
        <taxon>Pseudomonadota</taxon>
        <taxon>Alphaproteobacteria</taxon>
        <taxon>Sphingomonadales</taxon>
        <taxon>Sphingomonadaceae</taxon>
        <taxon>Sphingomonas</taxon>
    </lineage>
</organism>
<protein>
    <submittedName>
        <fullName evidence="2">MarR family transcriptional regulator</fullName>
    </submittedName>
</protein>
<keyword evidence="3" id="KW-1185">Reference proteome</keyword>
<dbReference type="InterPro" id="IPR023187">
    <property type="entry name" value="Tscrpt_reg_MarR-type_CS"/>
</dbReference>
<dbReference type="GO" id="GO:0003677">
    <property type="term" value="F:DNA binding"/>
    <property type="evidence" value="ECO:0007669"/>
    <property type="project" value="UniProtKB-KW"/>
</dbReference>
<dbReference type="SUPFAM" id="SSF46785">
    <property type="entry name" value="Winged helix' DNA-binding domain"/>
    <property type="match status" value="1"/>
</dbReference>
<dbReference type="AlphaFoldDB" id="A0A396RPS4"/>
<dbReference type="OrthoDB" id="7594920at2"/>
<gene>
    <name evidence="2" type="ORF">D1610_08355</name>
</gene>